<comment type="caution">
    <text evidence="2">The sequence shown here is derived from an EMBL/GenBank/DDBJ whole genome shotgun (WGS) entry which is preliminary data.</text>
</comment>
<proteinExistence type="predicted"/>
<dbReference type="Proteomes" id="UP001139477">
    <property type="component" value="Unassembled WGS sequence"/>
</dbReference>
<gene>
    <name evidence="2" type="ORF">NHG85_14750</name>
</gene>
<dbReference type="SUPFAM" id="SSF48452">
    <property type="entry name" value="TPR-like"/>
    <property type="match status" value="1"/>
</dbReference>
<dbReference type="AlphaFoldDB" id="A0A9X2JSH4"/>
<reference evidence="2" key="1">
    <citation type="submission" date="2022-06" db="EMBL/GenBank/DDBJ databases">
        <title>Limimaricola sediminis sp. nov., isolated from an intertidal sediment.</title>
        <authorList>
            <person name="Shao X."/>
        </authorList>
    </citation>
    <scope>NUCLEOTIDE SEQUENCE</scope>
    <source>
        <strain evidence="2">ASW11-118</strain>
    </source>
</reference>
<evidence type="ECO:0000313" key="2">
    <source>
        <dbReference type="EMBL" id="MCP1169771.1"/>
    </source>
</evidence>
<protein>
    <submittedName>
        <fullName evidence="2">GSCFA domain-containing protein</fullName>
    </submittedName>
</protein>
<evidence type="ECO:0000259" key="1">
    <source>
        <dbReference type="Pfam" id="PF08885"/>
    </source>
</evidence>
<dbReference type="Gene3D" id="1.25.40.10">
    <property type="entry name" value="Tetratricopeptide repeat domain"/>
    <property type="match status" value="1"/>
</dbReference>
<dbReference type="Pfam" id="PF08885">
    <property type="entry name" value="GSCFA"/>
    <property type="match status" value="1"/>
</dbReference>
<sequence>MDRNIEAVPATEAFGRARGNRLRRYPSPERDGDRLYPLAAPTASPSFAIEDGDTIFAIGSCFARNVERALDAAGRRIISREFELGEIGESLGDAANFFNKYSIHSVLNELGWALERDSFPGAEILYDNGGGRFSDAQLGMARLDFPVEKILDFRHRYLDAMARVAEADVVIVTLGYVETWYDRKLRLYLNVAPPQAAVKAEPERFEFRVLSYADVLDGLERLHALLLRHRQKSLKMLVTVSPVPLLATFREMDVLVANAYSKSVQRAAIEEFVTTREGVDYFPSYEFVTLSNPAVAWSRNDYRHVSPDLVNRIMSNVLDRYVVRPQGAEAQGGMTLDALLSSMRMLARLDDHEALRDLARQQRELVETSIDALMLEATAARRLGDLGGAHAVLLRAADLAPTRPDPVERLITLCRPLKRHEEARVLCDRHARDFPERGAFRERLDWL</sequence>
<dbReference type="InterPro" id="IPR014982">
    <property type="entry name" value="GSCFA"/>
</dbReference>
<evidence type="ECO:0000313" key="3">
    <source>
        <dbReference type="Proteomes" id="UP001139477"/>
    </source>
</evidence>
<keyword evidence="3" id="KW-1185">Reference proteome</keyword>
<feature type="domain" description="GSCFA" evidence="1">
    <location>
        <begin position="55"/>
        <end position="315"/>
    </location>
</feature>
<dbReference type="RefSeq" id="WP_253333696.1">
    <property type="nucleotide sequence ID" value="NZ_JAMYXC010000225.1"/>
</dbReference>
<dbReference type="EMBL" id="JAMYXC010000225">
    <property type="protein sequence ID" value="MCP1169771.1"/>
    <property type="molecule type" value="Genomic_DNA"/>
</dbReference>
<name>A0A9X2JSH4_9RHOB</name>
<accession>A0A9X2JSH4</accession>
<dbReference type="InterPro" id="IPR011990">
    <property type="entry name" value="TPR-like_helical_dom_sf"/>
</dbReference>
<organism evidence="2 3">
    <name type="scientific">Limimaricola litoreus</name>
    <dbReference type="NCBI Taxonomy" id="2955316"/>
    <lineage>
        <taxon>Bacteria</taxon>
        <taxon>Pseudomonadati</taxon>
        <taxon>Pseudomonadota</taxon>
        <taxon>Alphaproteobacteria</taxon>
        <taxon>Rhodobacterales</taxon>
        <taxon>Paracoccaceae</taxon>
        <taxon>Limimaricola</taxon>
    </lineage>
</organism>